<dbReference type="EC" id="3.2.1.28" evidence="4"/>
<feature type="domain" description="Trehalase-like N-terminal" evidence="3">
    <location>
        <begin position="29"/>
        <end position="184"/>
    </location>
</feature>
<evidence type="ECO:0000313" key="5">
    <source>
        <dbReference type="Proteomes" id="UP000175989"/>
    </source>
</evidence>
<reference evidence="5" key="1">
    <citation type="journal article" date="2016" name="Front. Microbiol.">
        <title>Molecular Keys to the Janthinobacterium and Duganella spp. Interaction with the Plant Pathogen Fusarium graminearum.</title>
        <authorList>
            <person name="Haack F.S."/>
            <person name="Poehlein A."/>
            <person name="Kroger C."/>
            <person name="Voigt C.A."/>
            <person name="Piepenbring M."/>
            <person name="Bode H.B."/>
            <person name="Daniel R."/>
            <person name="Schafer W."/>
            <person name="Streit W.R."/>
        </authorList>
    </citation>
    <scope>NUCLEOTIDE SEQUENCE [LARGE SCALE GENOMIC DNA]</scope>
    <source>
        <strain evidence="5">T54</strain>
    </source>
</reference>
<dbReference type="EMBL" id="LROM01000152">
    <property type="protein sequence ID" value="OEZ91602.1"/>
    <property type="molecule type" value="Genomic_DNA"/>
</dbReference>
<dbReference type="InterPro" id="IPR008928">
    <property type="entry name" value="6-hairpin_glycosidase_sf"/>
</dbReference>
<keyword evidence="5" id="KW-1185">Reference proteome</keyword>
<feature type="domain" description="GH15-like" evidence="2">
    <location>
        <begin position="244"/>
        <end position="605"/>
    </location>
</feature>
<evidence type="ECO:0000259" key="2">
    <source>
        <dbReference type="Pfam" id="PF00723"/>
    </source>
</evidence>
<dbReference type="Gene3D" id="1.50.10.10">
    <property type="match status" value="1"/>
</dbReference>
<evidence type="ECO:0000259" key="3">
    <source>
        <dbReference type="Pfam" id="PF19291"/>
    </source>
</evidence>
<comment type="caution">
    <text evidence="4">The sequence shown here is derived from an EMBL/GenBank/DDBJ whole genome shotgun (WGS) entry which is preliminary data.</text>
</comment>
<protein>
    <submittedName>
        <fullName evidence="4">Trehalase</fullName>
        <ecNumber evidence="4">3.2.1.28</ecNumber>
    </submittedName>
</protein>
<evidence type="ECO:0000256" key="1">
    <source>
        <dbReference type="SAM" id="MobiDB-lite"/>
    </source>
</evidence>
<dbReference type="InterPro" id="IPR012341">
    <property type="entry name" value="6hp_glycosidase-like_sf"/>
</dbReference>
<dbReference type="PANTHER" id="PTHR31616:SF0">
    <property type="entry name" value="GLUCAN 1,4-ALPHA-GLUCOSIDASE"/>
    <property type="match status" value="1"/>
</dbReference>
<feature type="region of interest" description="Disordered" evidence="1">
    <location>
        <begin position="1"/>
        <end position="27"/>
    </location>
</feature>
<dbReference type="Pfam" id="PF00723">
    <property type="entry name" value="Glyco_hydro_15"/>
    <property type="match status" value="1"/>
</dbReference>
<organism evidence="4 5">
    <name type="scientific">Duganella phyllosphaerae</name>
    <dbReference type="NCBI Taxonomy" id="762836"/>
    <lineage>
        <taxon>Bacteria</taxon>
        <taxon>Pseudomonadati</taxon>
        <taxon>Pseudomonadota</taxon>
        <taxon>Betaproteobacteria</taxon>
        <taxon>Burkholderiales</taxon>
        <taxon>Oxalobacteraceae</taxon>
        <taxon>Telluria group</taxon>
        <taxon>Duganella</taxon>
    </lineage>
</organism>
<dbReference type="SUPFAM" id="SSF48208">
    <property type="entry name" value="Six-hairpin glycosidases"/>
    <property type="match status" value="1"/>
</dbReference>
<evidence type="ECO:0000313" key="4">
    <source>
        <dbReference type="EMBL" id="OEZ91602.1"/>
    </source>
</evidence>
<dbReference type="InterPro" id="IPR045582">
    <property type="entry name" value="Trehalase-like_N"/>
</dbReference>
<keyword evidence="4" id="KW-0326">Glycosidase</keyword>
<dbReference type="PATRIC" id="fig|762836.4.peg.5358"/>
<dbReference type="AlphaFoldDB" id="A0A1E7W6L4"/>
<keyword evidence="4" id="KW-0378">Hydrolase</keyword>
<dbReference type="GO" id="GO:0004555">
    <property type="term" value="F:alpha,alpha-trehalase activity"/>
    <property type="evidence" value="ECO:0007669"/>
    <property type="project" value="UniProtKB-EC"/>
</dbReference>
<name>A0A1E7W6L4_9BURK</name>
<dbReference type="InterPro" id="IPR011613">
    <property type="entry name" value="GH15-like"/>
</dbReference>
<dbReference type="PANTHER" id="PTHR31616">
    <property type="entry name" value="TREHALASE"/>
    <property type="match status" value="1"/>
</dbReference>
<dbReference type="GO" id="GO:0005975">
    <property type="term" value="P:carbohydrate metabolic process"/>
    <property type="evidence" value="ECO:0007669"/>
    <property type="project" value="InterPro"/>
</dbReference>
<sequence length="622" mass="69531">MAAANPRTKPLKPGEAQQPPHDRQRKERDIADHGVIGNLATIALVACDGAIDYMCWPNLDSPSIFAGILDADQGGVFELAPDIAEPRVVQMYIPDTNVLLTRWMGSDASAELTDLMIDTSETGEAPTRLVRRMVVTRGTVTIHVRCAPRYDYARLKPSVTIKDGAALFKAKDCPSLRLSGADFSKGDGEVHASITLKAGQCITLMLDEPGEPLIGADQIGQLIEATINRWRAWSAQSTYKGRWRDAVGRSALVLKLLTSRRHGSIAAAGTFSLPEAAGGVRNWDYRAAWIRDSSFSIYALMRLGYHTEAKDFYRWLGDRAMHSSKGGELKVMYALDGGTVPAETSLEHLGGYGGAVPVRIGNDAVTQLQLDIYGELMDSIYLSNKYGEAISHDRWLGVCRVIDYVARHWKEPDAGIWEIRGPARHHLHSRLMCWVAMDRAIRLASKRSLAAPFTRWIKVRNAIHDDIWKNFWDEKLGHFVEERGRKDLDASMLLMPLVRFVGATDPRWLATLDAIGNKLTDDGMVYRYKRDDGLPGKEGAFSACSFWYVECLARAGRMDEARHIFEKLLRYANHVQLYAEEFDERAHLVGNFPQGFTHLALVSAAFYIDREMEGRGPRDWPA</sequence>
<proteinExistence type="predicted"/>
<dbReference type="RefSeq" id="WP_229255509.1">
    <property type="nucleotide sequence ID" value="NZ_LROM01000152.1"/>
</dbReference>
<accession>A0A1E7W6L4</accession>
<gene>
    <name evidence="4" type="ORF">DUPY_52150</name>
</gene>
<dbReference type="Pfam" id="PF19291">
    <property type="entry name" value="TREH_N"/>
    <property type="match status" value="1"/>
</dbReference>
<dbReference type="Proteomes" id="UP000175989">
    <property type="component" value="Unassembled WGS sequence"/>
</dbReference>